<feature type="transmembrane region" description="Helical" evidence="7">
    <location>
        <begin position="178"/>
        <end position="198"/>
    </location>
</feature>
<dbReference type="SUPFAM" id="SSF103481">
    <property type="entry name" value="Multidrug resistance efflux transporter EmrE"/>
    <property type="match status" value="1"/>
</dbReference>
<evidence type="ECO:0000313" key="9">
    <source>
        <dbReference type="RefSeq" id="XP_006819219.1"/>
    </source>
</evidence>
<evidence type="ECO:0000256" key="6">
    <source>
        <dbReference type="ARBA" id="ARBA00023136"/>
    </source>
</evidence>
<organism evidence="8 9">
    <name type="scientific">Saccoglossus kowalevskii</name>
    <name type="common">Acorn worm</name>
    <dbReference type="NCBI Taxonomy" id="10224"/>
    <lineage>
        <taxon>Eukaryota</taxon>
        <taxon>Metazoa</taxon>
        <taxon>Hemichordata</taxon>
        <taxon>Enteropneusta</taxon>
        <taxon>Harrimaniidae</taxon>
        <taxon>Saccoglossus</taxon>
    </lineage>
</organism>
<evidence type="ECO:0000256" key="5">
    <source>
        <dbReference type="ARBA" id="ARBA00022989"/>
    </source>
</evidence>
<name>A0ABM0MGS8_SACKO</name>
<dbReference type="Proteomes" id="UP000694865">
    <property type="component" value="Unplaced"/>
</dbReference>
<dbReference type="InterPro" id="IPR037185">
    <property type="entry name" value="EmrE-like"/>
</dbReference>
<keyword evidence="8" id="KW-1185">Reference proteome</keyword>
<evidence type="ECO:0000256" key="1">
    <source>
        <dbReference type="ARBA" id="ARBA00004141"/>
    </source>
</evidence>
<evidence type="ECO:0000256" key="4">
    <source>
        <dbReference type="ARBA" id="ARBA00022692"/>
    </source>
</evidence>
<gene>
    <name evidence="9" type="primary">LOC102807325</name>
</gene>
<comment type="similarity">
    <text evidence="2">Belongs to the SLC35F solute transporter family.</text>
</comment>
<evidence type="ECO:0000256" key="7">
    <source>
        <dbReference type="SAM" id="Phobius"/>
    </source>
</evidence>
<evidence type="ECO:0000256" key="3">
    <source>
        <dbReference type="ARBA" id="ARBA00022448"/>
    </source>
</evidence>
<evidence type="ECO:0000256" key="2">
    <source>
        <dbReference type="ARBA" id="ARBA00007863"/>
    </source>
</evidence>
<sequence length="222" mass="24488">MAWTRYQIGLAVLMVVTGSLNTLSTKWADELTADGEPGSLSNRHFDHPFFQAVGMFIGEMTCLLVFKFMVCYRRTKNIPVDIGEQNFSPFVMMPASLCDMTGTSLMYLGLTLTSASSYQMLRGAVIIFTGMLSVGFLNQKLYCFHWTGIMTVVAGLVVVGGADILFGEETHNSDINGIITGNLLIIMAQVIVSVQMVYEQKFLTKYNVPPLQAVGWEGNKLP</sequence>
<dbReference type="PANTHER" id="PTHR13146">
    <property type="match status" value="1"/>
</dbReference>
<dbReference type="PANTHER" id="PTHR13146:SF0">
    <property type="entry name" value="SOLUTE CARRIER FAMILY 35 MEMBER F6"/>
    <property type="match status" value="1"/>
</dbReference>
<dbReference type="GeneID" id="102807325"/>
<keyword evidence="4 7" id="KW-0812">Transmembrane</keyword>
<dbReference type="InterPro" id="IPR009262">
    <property type="entry name" value="SLC35_F1/F2/F6"/>
</dbReference>
<evidence type="ECO:0000313" key="8">
    <source>
        <dbReference type="Proteomes" id="UP000694865"/>
    </source>
</evidence>
<comment type="subcellular location">
    <subcellularLocation>
        <location evidence="1">Membrane</location>
        <topology evidence="1">Multi-pass membrane protein</topology>
    </subcellularLocation>
</comment>
<feature type="transmembrane region" description="Helical" evidence="7">
    <location>
        <begin position="90"/>
        <end position="108"/>
    </location>
</feature>
<dbReference type="Pfam" id="PF06027">
    <property type="entry name" value="SLC35F"/>
    <property type="match status" value="1"/>
</dbReference>
<protein>
    <submittedName>
        <fullName evidence="9">Solute carrier family 35 member F6-like</fullName>
    </submittedName>
</protein>
<accession>A0ABM0MGS8</accession>
<keyword evidence="3" id="KW-0813">Transport</keyword>
<feature type="transmembrane region" description="Helical" evidence="7">
    <location>
        <begin position="49"/>
        <end position="70"/>
    </location>
</feature>
<keyword evidence="6 7" id="KW-0472">Membrane</keyword>
<reference evidence="9" key="1">
    <citation type="submission" date="2025-08" db="UniProtKB">
        <authorList>
            <consortium name="RefSeq"/>
        </authorList>
    </citation>
    <scope>IDENTIFICATION</scope>
    <source>
        <tissue evidence="9">Testes</tissue>
    </source>
</reference>
<keyword evidence="5 7" id="KW-1133">Transmembrane helix</keyword>
<proteinExistence type="inferred from homology"/>
<feature type="transmembrane region" description="Helical" evidence="7">
    <location>
        <begin position="120"/>
        <end position="137"/>
    </location>
</feature>
<feature type="transmembrane region" description="Helical" evidence="7">
    <location>
        <begin position="144"/>
        <end position="166"/>
    </location>
</feature>
<dbReference type="RefSeq" id="XP_006819219.1">
    <property type="nucleotide sequence ID" value="XM_006819156.1"/>
</dbReference>